<dbReference type="InterPro" id="IPR000835">
    <property type="entry name" value="HTH_MarR-typ"/>
</dbReference>
<dbReference type="RefSeq" id="WP_327099060.1">
    <property type="nucleotide sequence ID" value="NZ_CP109149.1"/>
</dbReference>
<dbReference type="EMBL" id="CP109441">
    <property type="protein sequence ID" value="WUV45802.1"/>
    <property type="molecule type" value="Genomic_DNA"/>
</dbReference>
<dbReference type="InterPro" id="IPR023187">
    <property type="entry name" value="Tscrpt_reg_MarR-type_CS"/>
</dbReference>
<dbReference type="SMART" id="SM00347">
    <property type="entry name" value="HTH_MARR"/>
    <property type="match status" value="1"/>
</dbReference>
<name>A0ABZ1YV78_9NOCA</name>
<keyword evidence="7" id="KW-1185">Reference proteome</keyword>
<feature type="domain" description="HTH marR-type" evidence="4">
    <location>
        <begin position="35"/>
        <end position="168"/>
    </location>
</feature>
<dbReference type="EMBL" id="CP109441">
    <property type="protein sequence ID" value="WUV44048.1"/>
    <property type="molecule type" value="Genomic_DNA"/>
</dbReference>
<dbReference type="Proteomes" id="UP001432062">
    <property type="component" value="Chromosome"/>
</dbReference>
<evidence type="ECO:0000256" key="2">
    <source>
        <dbReference type="ARBA" id="ARBA00023125"/>
    </source>
</evidence>
<protein>
    <submittedName>
        <fullName evidence="6">MarR family transcriptional regulator</fullName>
    </submittedName>
</protein>
<dbReference type="SUPFAM" id="SSF46785">
    <property type="entry name" value="Winged helix' DNA-binding domain"/>
    <property type="match status" value="1"/>
</dbReference>
<accession>A0ABZ1YV78</accession>
<gene>
    <name evidence="5" type="ORF">OG563_33360</name>
    <name evidence="6" type="ORF">OG563_43120</name>
</gene>
<organism evidence="6 7">
    <name type="scientific">Nocardia vinacea</name>
    <dbReference type="NCBI Taxonomy" id="96468"/>
    <lineage>
        <taxon>Bacteria</taxon>
        <taxon>Bacillati</taxon>
        <taxon>Actinomycetota</taxon>
        <taxon>Actinomycetes</taxon>
        <taxon>Mycobacteriales</taxon>
        <taxon>Nocardiaceae</taxon>
        <taxon>Nocardia</taxon>
    </lineage>
</organism>
<dbReference type="InterPro" id="IPR039422">
    <property type="entry name" value="MarR/SlyA-like"/>
</dbReference>
<sequence length="179" mass="20217">MTTAPESPSDLDYLTFVDYAVDKANRELPQVDPTAMRMVLTLHRVTSALVYDLESSVHRPRGWSWPGFRILFVLWLAGPTEAKRVAELSGNSRATVSALVNTLERDGLVTREKAEHDRRAVQITLTDRGLDAITDAFREHNRRESAWAGTLTKPEQTIFIGLLEKLMHGMTEVAEKRRS</sequence>
<evidence type="ECO:0000313" key="5">
    <source>
        <dbReference type="EMBL" id="WUV44048.1"/>
    </source>
</evidence>
<dbReference type="PANTHER" id="PTHR33164:SF43">
    <property type="entry name" value="HTH-TYPE TRANSCRIPTIONAL REPRESSOR YETL"/>
    <property type="match status" value="1"/>
</dbReference>
<dbReference type="PRINTS" id="PR00598">
    <property type="entry name" value="HTHMARR"/>
</dbReference>
<dbReference type="Pfam" id="PF01047">
    <property type="entry name" value="MarR"/>
    <property type="match status" value="1"/>
</dbReference>
<evidence type="ECO:0000313" key="7">
    <source>
        <dbReference type="Proteomes" id="UP001432062"/>
    </source>
</evidence>
<dbReference type="InterPro" id="IPR036390">
    <property type="entry name" value="WH_DNA-bd_sf"/>
</dbReference>
<dbReference type="PROSITE" id="PS01117">
    <property type="entry name" value="HTH_MARR_1"/>
    <property type="match status" value="1"/>
</dbReference>
<evidence type="ECO:0000256" key="1">
    <source>
        <dbReference type="ARBA" id="ARBA00023015"/>
    </source>
</evidence>
<dbReference type="InterPro" id="IPR036388">
    <property type="entry name" value="WH-like_DNA-bd_sf"/>
</dbReference>
<keyword evidence="3" id="KW-0804">Transcription</keyword>
<dbReference type="PROSITE" id="PS50995">
    <property type="entry name" value="HTH_MARR_2"/>
    <property type="match status" value="1"/>
</dbReference>
<proteinExistence type="predicted"/>
<keyword evidence="2" id="KW-0238">DNA-binding</keyword>
<evidence type="ECO:0000259" key="4">
    <source>
        <dbReference type="PROSITE" id="PS50995"/>
    </source>
</evidence>
<evidence type="ECO:0000256" key="3">
    <source>
        <dbReference type="ARBA" id="ARBA00023163"/>
    </source>
</evidence>
<reference evidence="6" key="1">
    <citation type="submission" date="2022-10" db="EMBL/GenBank/DDBJ databases">
        <title>The complete genomes of actinobacterial strains from the NBC collection.</title>
        <authorList>
            <person name="Joergensen T.S."/>
            <person name="Alvarez Arevalo M."/>
            <person name="Sterndorff E.B."/>
            <person name="Faurdal D."/>
            <person name="Vuksanovic O."/>
            <person name="Mourched A.-S."/>
            <person name="Charusanti P."/>
            <person name="Shaw S."/>
            <person name="Blin K."/>
            <person name="Weber T."/>
        </authorList>
    </citation>
    <scope>NUCLEOTIDE SEQUENCE</scope>
    <source>
        <strain evidence="6">NBC_01482</strain>
    </source>
</reference>
<dbReference type="PANTHER" id="PTHR33164">
    <property type="entry name" value="TRANSCRIPTIONAL REGULATOR, MARR FAMILY"/>
    <property type="match status" value="1"/>
</dbReference>
<keyword evidence="1" id="KW-0805">Transcription regulation</keyword>
<evidence type="ECO:0000313" key="6">
    <source>
        <dbReference type="EMBL" id="WUV45802.1"/>
    </source>
</evidence>
<dbReference type="Gene3D" id="1.10.10.10">
    <property type="entry name" value="Winged helix-like DNA-binding domain superfamily/Winged helix DNA-binding domain"/>
    <property type="match status" value="1"/>
</dbReference>